<keyword evidence="1" id="KW-1133">Transmembrane helix</keyword>
<dbReference type="PANTHER" id="PTHR35041:SF6">
    <property type="entry name" value="FORMYLMETHIONINE DEFORMYLASE-LIKE PROTEIN-RELATED"/>
    <property type="match status" value="1"/>
</dbReference>
<reference evidence="2 3" key="1">
    <citation type="submission" date="2019-03" db="EMBL/GenBank/DDBJ databases">
        <title>Nematode-trapping fungi genome.</title>
        <authorList>
            <person name="Vidal-Diez De Ulzurrun G."/>
        </authorList>
    </citation>
    <scope>NUCLEOTIDE SEQUENCE [LARGE SCALE GENOMIC DNA]</scope>
    <source>
        <strain evidence="2 3">TWF154</strain>
    </source>
</reference>
<accession>A0A8H2EBT7</accession>
<feature type="transmembrane region" description="Helical" evidence="1">
    <location>
        <begin position="153"/>
        <end position="172"/>
    </location>
</feature>
<proteinExistence type="predicted"/>
<evidence type="ECO:0000256" key="1">
    <source>
        <dbReference type="SAM" id="Phobius"/>
    </source>
</evidence>
<evidence type="ECO:0000313" key="2">
    <source>
        <dbReference type="EMBL" id="TGJ74708.1"/>
    </source>
</evidence>
<comment type="caution">
    <text evidence="2">The sequence shown here is derived from an EMBL/GenBank/DDBJ whole genome shotgun (WGS) entry which is preliminary data.</text>
</comment>
<gene>
    <name evidence="2" type="ORF">EYR41_001679</name>
</gene>
<dbReference type="AlphaFoldDB" id="A0A8H2EBT7"/>
<evidence type="ECO:0000313" key="3">
    <source>
        <dbReference type="Proteomes" id="UP000297595"/>
    </source>
</evidence>
<dbReference type="PANTHER" id="PTHR35041">
    <property type="entry name" value="MEDIATOR OF RNA POLYMERASE II TRANSCRIPTION SUBUNIT 1"/>
    <property type="match status" value="1"/>
</dbReference>
<keyword evidence="1" id="KW-0812">Transmembrane</keyword>
<name>A0A8H2EBT7_ORBOL</name>
<sequence length="698" mass="78940">MAATAITIDPLLDTLGPQDSVKIVTEQPPTSQAREKDNVPSRTLLAEQADIRRTVGKIALLYVLGFAIAVSHHCFNLNLDERAPLSQSFTLQVGLVFAFLVQAFVAGATGTALLQIAWRRVKKRAFTLYGIDGIFTITKDLTQFFLLELWERATLICILSIGIWVMPLASIVPPSTLVIEPGVYETTSLCEVSSLNFGALPEYGSQRLGRLADDYYSADSRKGANSAGPSTILRKIGTNVAVGGRILRMPSPCSTNCSYTINFNGPALKCMDEDWKSQDAPWGPLEIFRFSRHYNSSVSSNGDLWTVYANPKKEERLYSEPGVPLRPYLYIEAPERKEYYIKCFKCSIYNATYNVDIDFTNGVETVTYELSKVAKFIPVIPDLESSRNVLPNYEQLAYFAYNDYFTGDKGPFIGEIFEYGGISMRGVCFNTDIIFTNLVTPWITFSQDFRNSTQNFPMDNLREGFEELSHNLTISLLSRSDLIVSSKIMTTCTSLSYRNIYRYRSTQLTASDTEKRRHLPMGFLPDNADNQESKFGRNGQRQLLWGGSQRLRFTETPVEVWRAEMQRREHDQTRGIWARGRGGRFERGADQATIIDSSLALKFMQQVYVESGHRGGQSEVLLYIIAPESSNEAKYIHKQRLLEFCSGIISQLVFRRILYNSGRLAQMINLNKTSTEVFDQMIMPQIRYAEFTKYSEPG</sequence>
<feature type="transmembrane region" description="Helical" evidence="1">
    <location>
        <begin position="59"/>
        <end position="79"/>
    </location>
</feature>
<protein>
    <submittedName>
        <fullName evidence="2">Uncharacterized protein</fullName>
    </submittedName>
</protein>
<organism evidence="2 3">
    <name type="scientific">Orbilia oligospora</name>
    <name type="common">Nematode-trapping fungus</name>
    <name type="synonym">Arthrobotrys oligospora</name>
    <dbReference type="NCBI Taxonomy" id="2813651"/>
    <lineage>
        <taxon>Eukaryota</taxon>
        <taxon>Fungi</taxon>
        <taxon>Dikarya</taxon>
        <taxon>Ascomycota</taxon>
        <taxon>Pezizomycotina</taxon>
        <taxon>Orbiliomycetes</taxon>
        <taxon>Orbiliales</taxon>
        <taxon>Orbiliaceae</taxon>
        <taxon>Orbilia</taxon>
    </lineage>
</organism>
<dbReference type="EMBL" id="SOZJ01000001">
    <property type="protein sequence ID" value="TGJ74708.1"/>
    <property type="molecule type" value="Genomic_DNA"/>
</dbReference>
<keyword evidence="1" id="KW-0472">Membrane</keyword>
<feature type="transmembrane region" description="Helical" evidence="1">
    <location>
        <begin position="91"/>
        <end position="114"/>
    </location>
</feature>
<dbReference type="Proteomes" id="UP000297595">
    <property type="component" value="Unassembled WGS sequence"/>
</dbReference>